<comment type="catalytic activity">
    <reaction evidence="13">
        <text>a (3S)-3-hydroxyacyl-CoA + NAD(+) = a 3-oxoacyl-CoA + NADH + H(+)</text>
        <dbReference type="Rhea" id="RHEA:22432"/>
        <dbReference type="ChEBI" id="CHEBI:15378"/>
        <dbReference type="ChEBI" id="CHEBI:57318"/>
        <dbReference type="ChEBI" id="CHEBI:57540"/>
        <dbReference type="ChEBI" id="CHEBI:57945"/>
        <dbReference type="ChEBI" id="CHEBI:90726"/>
        <dbReference type="EC" id="1.1.1.35"/>
    </reaction>
</comment>
<keyword evidence="8" id="KW-0520">NAD</keyword>
<evidence type="ECO:0000259" key="16">
    <source>
        <dbReference type="Pfam" id="PF00725"/>
    </source>
</evidence>
<evidence type="ECO:0000256" key="1">
    <source>
        <dbReference type="ARBA" id="ARBA00005005"/>
    </source>
</evidence>
<dbReference type="Gene3D" id="1.10.1040.50">
    <property type="match status" value="1"/>
</dbReference>
<evidence type="ECO:0000256" key="14">
    <source>
        <dbReference type="RuleBase" id="RU003707"/>
    </source>
</evidence>
<evidence type="ECO:0000256" key="4">
    <source>
        <dbReference type="ARBA" id="ARBA00012076"/>
    </source>
</evidence>
<evidence type="ECO:0000313" key="18">
    <source>
        <dbReference type="EMBL" id="WGL95915.1"/>
    </source>
</evidence>
<evidence type="ECO:0000256" key="11">
    <source>
        <dbReference type="ARBA" id="ARBA00023239"/>
    </source>
</evidence>
<keyword evidence="9" id="KW-0443">Lipid metabolism</keyword>
<dbReference type="InterPro" id="IPR001753">
    <property type="entry name" value="Enoyl-CoA_hydra/iso"/>
</dbReference>
<feature type="domain" description="3-hydroxyacyl-CoA dehydrogenase C-terminal" evidence="16">
    <location>
        <begin position="499"/>
        <end position="595"/>
    </location>
</feature>
<evidence type="ECO:0000256" key="15">
    <source>
        <dbReference type="SAM" id="Coils"/>
    </source>
</evidence>
<dbReference type="EMBL" id="CP123498">
    <property type="protein sequence ID" value="WGL95915.1"/>
    <property type="molecule type" value="Genomic_DNA"/>
</dbReference>
<dbReference type="PANTHER" id="PTHR43612">
    <property type="entry name" value="TRIFUNCTIONAL ENZYME SUBUNIT ALPHA"/>
    <property type="match status" value="1"/>
</dbReference>
<dbReference type="SUPFAM" id="SSF48179">
    <property type="entry name" value="6-phosphogluconate dehydrogenase C-terminal domain-like"/>
    <property type="match status" value="2"/>
</dbReference>
<evidence type="ECO:0000256" key="13">
    <source>
        <dbReference type="ARBA" id="ARBA00049556"/>
    </source>
</evidence>
<dbReference type="Proteomes" id="UP001177597">
    <property type="component" value="Chromosome"/>
</dbReference>
<dbReference type="InterPro" id="IPR036291">
    <property type="entry name" value="NAD(P)-bd_dom_sf"/>
</dbReference>
<dbReference type="GO" id="GO:0004300">
    <property type="term" value="F:enoyl-CoA hydratase activity"/>
    <property type="evidence" value="ECO:0007669"/>
    <property type="project" value="UniProtKB-EC"/>
</dbReference>
<organism evidence="18 19">
    <name type="scientific">Arsenophonus nasoniae</name>
    <name type="common">son-killer infecting Nasonia vitripennis</name>
    <dbReference type="NCBI Taxonomy" id="638"/>
    <lineage>
        <taxon>Bacteria</taxon>
        <taxon>Pseudomonadati</taxon>
        <taxon>Pseudomonadota</taxon>
        <taxon>Gammaproteobacteria</taxon>
        <taxon>Enterobacterales</taxon>
        <taxon>Morganellaceae</taxon>
        <taxon>Arsenophonus</taxon>
    </lineage>
</organism>
<dbReference type="SUPFAM" id="SSF52096">
    <property type="entry name" value="ClpP/crotonase"/>
    <property type="match status" value="1"/>
</dbReference>
<keyword evidence="7" id="KW-0560">Oxidoreductase</keyword>
<comment type="pathway">
    <text evidence="1">Lipid metabolism; fatty acid beta-oxidation.</text>
</comment>
<comment type="similarity">
    <text evidence="3">In the N-terminal section; belongs to the enoyl-CoA hydratase/isomerase family.</text>
</comment>
<proteinExistence type="inferred from homology"/>
<dbReference type="PANTHER" id="PTHR43612:SF3">
    <property type="entry name" value="TRIFUNCTIONAL ENZYME SUBUNIT ALPHA, MITOCHONDRIAL"/>
    <property type="match status" value="1"/>
</dbReference>
<dbReference type="Gene3D" id="3.90.226.10">
    <property type="entry name" value="2-enoyl-CoA Hydratase, Chain A, domain 1"/>
    <property type="match status" value="1"/>
</dbReference>
<evidence type="ECO:0000256" key="3">
    <source>
        <dbReference type="ARBA" id="ARBA00008750"/>
    </source>
</evidence>
<dbReference type="InterPro" id="IPR012799">
    <property type="entry name" value="FadB"/>
</dbReference>
<evidence type="ECO:0000256" key="12">
    <source>
        <dbReference type="ARBA" id="ARBA00023268"/>
    </source>
</evidence>
<dbReference type="CDD" id="cd06558">
    <property type="entry name" value="crotonase-like"/>
    <property type="match status" value="1"/>
</dbReference>
<evidence type="ECO:0000256" key="10">
    <source>
        <dbReference type="ARBA" id="ARBA00023235"/>
    </source>
</evidence>
<keyword evidence="6" id="KW-0442">Lipid degradation</keyword>
<evidence type="ECO:0000256" key="6">
    <source>
        <dbReference type="ARBA" id="ARBA00022963"/>
    </source>
</evidence>
<keyword evidence="10" id="KW-0413">Isomerase</keyword>
<dbReference type="InterPro" id="IPR018376">
    <property type="entry name" value="Enoyl-CoA_hyd/isom_CS"/>
</dbReference>
<keyword evidence="11" id="KW-0456">Lyase</keyword>
<dbReference type="GO" id="GO:0070403">
    <property type="term" value="F:NAD+ binding"/>
    <property type="evidence" value="ECO:0007669"/>
    <property type="project" value="InterPro"/>
</dbReference>
<keyword evidence="15" id="KW-0175">Coiled coil</keyword>
<dbReference type="GO" id="GO:0006635">
    <property type="term" value="P:fatty acid beta-oxidation"/>
    <property type="evidence" value="ECO:0007669"/>
    <property type="project" value="UniProtKB-ARBA"/>
</dbReference>
<dbReference type="GO" id="GO:0008692">
    <property type="term" value="F:3-hydroxybutyryl-CoA epimerase activity"/>
    <property type="evidence" value="ECO:0007669"/>
    <property type="project" value="InterPro"/>
</dbReference>
<dbReference type="InterPro" id="IPR006180">
    <property type="entry name" value="3-OHacyl-CoA_DH_CS"/>
</dbReference>
<keyword evidence="5" id="KW-0276">Fatty acid metabolism</keyword>
<name>A0AA95GEW0_9GAMM</name>
<dbReference type="Gene3D" id="3.40.50.720">
    <property type="entry name" value="NAD(P)-binding Rossmann-like Domain"/>
    <property type="match status" value="1"/>
</dbReference>
<evidence type="ECO:0000256" key="9">
    <source>
        <dbReference type="ARBA" id="ARBA00023098"/>
    </source>
</evidence>
<dbReference type="RefSeq" id="WP_280629635.1">
    <property type="nucleotide sequence ID" value="NZ_CP123498.1"/>
</dbReference>
<comment type="similarity">
    <text evidence="14">Belongs to the enoyl-CoA hydratase/isomerase family.</text>
</comment>
<dbReference type="InterPro" id="IPR029045">
    <property type="entry name" value="ClpP/crotonase-like_dom_sf"/>
</dbReference>
<dbReference type="InterPro" id="IPR008927">
    <property type="entry name" value="6-PGluconate_DH-like_C_sf"/>
</dbReference>
<evidence type="ECO:0000259" key="17">
    <source>
        <dbReference type="Pfam" id="PF02737"/>
    </source>
</evidence>
<sequence>MLYQSNTIQVDWIKPGIAKLIFNSPNAINKFDIETINSLNQAIDSLENKNTLSQLKGLILISQKSTFIVGADIKQFLSLFNAPKSQLQQWLNFANSIFNRIEDLPIPTVTAINGYALGGGCECALATDYRIAAPDLRIGLPEVKLGIMPGFGGSVRLPRLIGLDNALQMITTGKDIDATTALKNGLINAIVAKEQLLNSALLLLENAIANKLDWQQVRQLKIQPLKLNKIEQTMSFNVAKGLVKKAAGSHYPAPLTALKTIEKAANYGRKEALLFETEAFIPLTQTSVAHALISVFLNDQYVKNLTKQRSQSIEAPIKTAVIGAGIMGGGIAYQSARKGVPIIMKDISEKSLQLGMNEAAQLLNKQFERKQISALEMAKILSSITPTLNYAGIENAQIIVEAVVEDPKVKAIVLAETEKLLNEHAILASNTSTIPITKLANVLQRPENFCGMHFFNPVHRMPLVEIIKGEKTSEKTIDTITAYANKMGKTAIVVNDCPGFFVNRVLFPYLSGFNLLLQDGADFYQIDKIMESQFGWPMGPAYLIDVIGIDTVQHAQQVMADSFPARMTKNEQDAIAVLFNHQRYGQKNGVGFYQYVTNKKGKIEKQRDPKINDLLGKFDASNKQFTEQDIIMRMMIPMINEVVRCLDEHIIASPAEADIALVYGLGFPPFRGGAICYLDSLGLENYIALAEKYASLGPLYAIPASLKTKAEKQASYYPTPEKITFNSK</sequence>
<evidence type="ECO:0000256" key="8">
    <source>
        <dbReference type="ARBA" id="ARBA00023027"/>
    </source>
</evidence>
<accession>A0AA95GEW0</accession>
<protein>
    <recommendedName>
        <fullName evidence="4">enoyl-CoA hydratase</fullName>
        <ecNumber evidence="4">4.2.1.17</ecNumber>
    </recommendedName>
</protein>
<evidence type="ECO:0000256" key="7">
    <source>
        <dbReference type="ARBA" id="ARBA00023002"/>
    </source>
</evidence>
<dbReference type="Pfam" id="PF02737">
    <property type="entry name" value="3HCDH_N"/>
    <property type="match status" value="1"/>
</dbReference>
<dbReference type="EC" id="4.2.1.17" evidence="4"/>
<dbReference type="AlphaFoldDB" id="A0AA95GEW0"/>
<dbReference type="GO" id="GO:0004165">
    <property type="term" value="F:delta(3)-delta(2)-enoyl-CoA isomerase activity"/>
    <property type="evidence" value="ECO:0007669"/>
    <property type="project" value="InterPro"/>
</dbReference>
<dbReference type="InterPro" id="IPR006176">
    <property type="entry name" value="3-OHacyl-CoA_DH_NAD-bd"/>
</dbReference>
<keyword evidence="12" id="KW-0511">Multifunctional enzyme</keyword>
<reference evidence="18" key="1">
    <citation type="submission" date="2023-04" db="EMBL/GenBank/DDBJ databases">
        <title>Genome dynamics across the evolutionary transition to endosymbiosis.</title>
        <authorList>
            <person name="Siozios S."/>
            <person name="Nadal-Jimenez P."/>
            <person name="Azagi T."/>
            <person name="Sprong H."/>
            <person name="Frost C.L."/>
            <person name="Parratt S.R."/>
            <person name="Taylor G."/>
            <person name="Brettell L."/>
            <person name="Lew K.C."/>
            <person name="Croft L."/>
            <person name="King K.C."/>
            <person name="Brockhurst M.A."/>
            <person name="Hypsa V."/>
            <person name="Novakova E."/>
            <person name="Darby A.C."/>
            <person name="Hurst G.D.D."/>
        </authorList>
    </citation>
    <scope>NUCLEOTIDE SEQUENCE</scope>
    <source>
        <strain evidence="18">AIh</strain>
    </source>
</reference>
<evidence type="ECO:0000313" key="19">
    <source>
        <dbReference type="Proteomes" id="UP001177597"/>
    </source>
</evidence>
<dbReference type="Pfam" id="PF00725">
    <property type="entry name" value="3HCDH"/>
    <property type="match status" value="1"/>
</dbReference>
<dbReference type="Pfam" id="PF00378">
    <property type="entry name" value="ECH_1"/>
    <property type="match status" value="1"/>
</dbReference>
<dbReference type="GO" id="GO:0016509">
    <property type="term" value="F:long-chain (3S)-3-hydroxyacyl-CoA dehydrogenase (NAD+) activity"/>
    <property type="evidence" value="ECO:0007669"/>
    <property type="project" value="TreeGrafter"/>
</dbReference>
<evidence type="ECO:0000256" key="2">
    <source>
        <dbReference type="ARBA" id="ARBA00007005"/>
    </source>
</evidence>
<dbReference type="NCBIfam" id="TIGR02437">
    <property type="entry name" value="FadB"/>
    <property type="match status" value="1"/>
</dbReference>
<dbReference type="PROSITE" id="PS00166">
    <property type="entry name" value="ENOYL_COA_HYDRATASE"/>
    <property type="match status" value="1"/>
</dbReference>
<dbReference type="InterPro" id="IPR050136">
    <property type="entry name" value="FA_oxidation_alpha_subunit"/>
</dbReference>
<dbReference type="InterPro" id="IPR006108">
    <property type="entry name" value="3HC_DH_C"/>
</dbReference>
<dbReference type="PROSITE" id="PS00067">
    <property type="entry name" value="3HCDH"/>
    <property type="match status" value="1"/>
</dbReference>
<dbReference type="FunFam" id="3.40.50.720:FF:000009">
    <property type="entry name" value="Fatty oxidation complex, alpha subunit"/>
    <property type="match status" value="1"/>
</dbReference>
<feature type="coiled-coil region" evidence="15">
    <location>
        <begin position="29"/>
        <end position="56"/>
    </location>
</feature>
<dbReference type="GO" id="GO:0036125">
    <property type="term" value="C:fatty acid beta-oxidation multienzyme complex"/>
    <property type="evidence" value="ECO:0007669"/>
    <property type="project" value="InterPro"/>
</dbReference>
<dbReference type="SUPFAM" id="SSF51735">
    <property type="entry name" value="NAD(P)-binding Rossmann-fold domains"/>
    <property type="match status" value="1"/>
</dbReference>
<comment type="similarity">
    <text evidence="2">In the central section; belongs to the 3-hydroxyacyl-CoA dehydrogenase family.</text>
</comment>
<evidence type="ECO:0000256" key="5">
    <source>
        <dbReference type="ARBA" id="ARBA00022832"/>
    </source>
</evidence>
<feature type="domain" description="3-hydroxyacyl-CoA dehydrogenase NAD binding" evidence="17">
    <location>
        <begin position="319"/>
        <end position="497"/>
    </location>
</feature>
<dbReference type="NCBIfam" id="NF008727">
    <property type="entry name" value="PRK11730.1"/>
    <property type="match status" value="1"/>
</dbReference>
<gene>
    <name evidence="18" type="primary">fadB</name>
    <name evidence="18" type="ORF">QE207_04830</name>
</gene>